<evidence type="ECO:0000313" key="4">
    <source>
        <dbReference type="EMBL" id="EAW11887.1"/>
    </source>
</evidence>
<keyword evidence="2" id="KW-0539">Nucleus</keyword>
<feature type="compositionally biased region" description="Basic residues" evidence="3">
    <location>
        <begin position="418"/>
        <end position="438"/>
    </location>
</feature>
<evidence type="ECO:0000256" key="3">
    <source>
        <dbReference type="SAM" id="MobiDB-lite"/>
    </source>
</evidence>
<dbReference type="eggNOG" id="KOG4161">
    <property type="taxonomic scope" value="Eukaryota"/>
</dbReference>
<dbReference type="FunFam" id="1.10.340.30:FF:000020">
    <property type="entry name" value="Pre-mRNA splicing factor, putative"/>
    <property type="match status" value="1"/>
</dbReference>
<dbReference type="HOGENOM" id="CLU_005536_0_0_1"/>
<dbReference type="PANTHER" id="PTHR15074:SF0">
    <property type="entry name" value="METHYL-CPG-BINDING DOMAIN PROTEIN 4-LIKE PROTEIN"/>
    <property type="match status" value="1"/>
</dbReference>
<feature type="region of interest" description="Disordered" evidence="3">
    <location>
        <begin position="234"/>
        <end position="360"/>
    </location>
</feature>
<comment type="subcellular location">
    <subcellularLocation>
        <location evidence="1">Nucleus</location>
    </subcellularLocation>
</comment>
<feature type="region of interest" description="Disordered" evidence="3">
    <location>
        <begin position="56"/>
        <end position="117"/>
    </location>
</feature>
<dbReference type="GO" id="GO:0003824">
    <property type="term" value="F:catalytic activity"/>
    <property type="evidence" value="ECO:0007669"/>
    <property type="project" value="InterPro"/>
</dbReference>
<dbReference type="SUPFAM" id="SSF48150">
    <property type="entry name" value="DNA-glycosylase"/>
    <property type="match status" value="1"/>
</dbReference>
<reference evidence="4 5" key="1">
    <citation type="journal article" date="2008" name="PLoS Genet.">
        <title>Genomic islands in the pathogenic filamentous fungus Aspergillus fumigatus.</title>
        <authorList>
            <person name="Fedorova N.D."/>
            <person name="Khaldi N."/>
            <person name="Joardar V.S."/>
            <person name="Maiti R."/>
            <person name="Amedeo P."/>
            <person name="Anderson M.J."/>
            <person name="Crabtree J."/>
            <person name="Silva J.C."/>
            <person name="Badger J.H."/>
            <person name="Albarraq A."/>
            <person name="Angiuoli S."/>
            <person name="Bussey H."/>
            <person name="Bowyer P."/>
            <person name="Cotty P.J."/>
            <person name="Dyer P.S."/>
            <person name="Egan A."/>
            <person name="Galens K."/>
            <person name="Fraser-Liggett C.M."/>
            <person name="Haas B.J."/>
            <person name="Inman J.M."/>
            <person name="Kent R."/>
            <person name="Lemieux S."/>
            <person name="Malavazi I."/>
            <person name="Orvis J."/>
            <person name="Roemer T."/>
            <person name="Ronning C.M."/>
            <person name="Sundaram J.P."/>
            <person name="Sutton G."/>
            <person name="Turner G."/>
            <person name="Venter J.C."/>
            <person name="White O.R."/>
            <person name="Whitty B.R."/>
            <person name="Youngman P."/>
            <person name="Wolfe K.H."/>
            <person name="Goldman G.H."/>
            <person name="Wortman J.R."/>
            <person name="Jiang B."/>
            <person name="Denning D.W."/>
            <person name="Nierman W.C."/>
        </authorList>
    </citation>
    <scope>NUCLEOTIDE SEQUENCE [LARGE SCALE GENOMIC DNA]</scope>
    <source>
        <strain evidence="5">ATCC 1007 / CBS 513.65 / DSM 816 / NCTC 3887 / NRRL 1</strain>
    </source>
</reference>
<dbReference type="AlphaFoldDB" id="A1CDG0"/>
<sequence>MSPSSVSVVIPPPTIDLDSYEPFGEVYSRTVDEILSDEASFDATFDSYTGAEVMGEAGAGRKRGRKRGSNNVAGHTKSPYFNTGQRAQRSAPVEEHISETETEDEDEDEDNEEEDDSPAAIDLVDEDMCDMHNNSTEGVIDDATEADIIFASVGVDTRYGLLEYIASHSFMCEGVYPVERSKRRAFVRQVRKKAKSAGLDEEAIVRLTRYVKKTYLELYGKGCTVTQGSEYGDEIDDEEEYERKSSNLFKEERKRKRANGGKGKEKSKKSKKVSTCMTNGPPVRTDDHTEHEVIDLDAEDPEDVSVNASPDPKAVKNFPVPRGSIDGRRLSIPKPLKKSLRQVQRTLPSSATAEKGSRNNSIAQARKYTFHSTSVSHDEPICLESEIDVIKEPFQVIPAASRLDSPSPEPEMPEERARRLKKERNRRKHEARKRRKAQRQRESMGFTEVEEPAVNDPPLKHTANKHPWKDRGVTASDEVKSKYFLCAAQVDGAAPLICSASSSTFLDNSMKTHWTISEDIRNILQEFDLPSDFLESDADSVLSDVSISSDTFLEDDDSFVLQTALYRDRAVTPLEQLTLPPIEMEIPADHPQLPLSGTLRPGLPKVSPYFPKPLMNPDSCLPFPSIDAPTFGLVQEQLAHDPFRLLVATIFLNRTRGGVALPVLFKVFDQYPTVEEMSKADLLSLVSMIHCLGFQNQRAQKCIGLAQTWLARPPTRGKRYRKLHYPCRLDGKDVGCDECIADDDSRVAWEIAHLPGVGAYSLDSWRIFCRDGLRGLAKDWKGDGATSADFVPEWKSVLPQDKELRAYLTWMWLKEGWIWDRHTGERKRASEKTMRAARRGGVAHEMEGNWVLETSPVKKAANGLTDWSWD</sequence>
<accession>A1CDG0</accession>
<feature type="compositionally biased region" description="Basic and acidic residues" evidence="3">
    <location>
        <begin position="241"/>
        <end position="252"/>
    </location>
</feature>
<organism evidence="4 5">
    <name type="scientific">Aspergillus clavatus (strain ATCC 1007 / CBS 513.65 / DSM 816 / NCTC 3887 / NRRL 1 / QM 1276 / 107)</name>
    <dbReference type="NCBI Taxonomy" id="344612"/>
    <lineage>
        <taxon>Eukaryota</taxon>
        <taxon>Fungi</taxon>
        <taxon>Dikarya</taxon>
        <taxon>Ascomycota</taxon>
        <taxon>Pezizomycotina</taxon>
        <taxon>Eurotiomycetes</taxon>
        <taxon>Eurotiomycetidae</taxon>
        <taxon>Eurotiales</taxon>
        <taxon>Aspergillaceae</taxon>
        <taxon>Aspergillus</taxon>
        <taxon>Aspergillus subgen. Fumigati</taxon>
    </lineage>
</organism>
<dbReference type="GO" id="GO:0005634">
    <property type="term" value="C:nucleus"/>
    <property type="evidence" value="ECO:0007669"/>
    <property type="project" value="UniProtKB-SubCell"/>
</dbReference>
<feature type="compositionally biased region" description="Acidic residues" evidence="3">
    <location>
        <begin position="100"/>
        <end position="117"/>
    </location>
</feature>
<feature type="compositionally biased region" description="Polar residues" evidence="3">
    <location>
        <begin position="69"/>
        <end position="88"/>
    </location>
</feature>
<keyword evidence="5" id="KW-1185">Reference proteome</keyword>
<dbReference type="OrthoDB" id="10265068at2759"/>
<dbReference type="GO" id="GO:0003677">
    <property type="term" value="F:DNA binding"/>
    <property type="evidence" value="ECO:0007669"/>
    <property type="project" value="InterPro"/>
</dbReference>
<dbReference type="RefSeq" id="XP_001273313.1">
    <property type="nucleotide sequence ID" value="XM_001273312.1"/>
</dbReference>
<dbReference type="VEuPathDB" id="FungiDB:ACLA_006440"/>
<evidence type="ECO:0000313" key="5">
    <source>
        <dbReference type="Proteomes" id="UP000006701"/>
    </source>
</evidence>
<name>A1CDG0_ASPCL</name>
<dbReference type="Gene3D" id="1.10.340.30">
    <property type="entry name" value="Hypothetical protein, domain 2"/>
    <property type="match status" value="1"/>
</dbReference>
<gene>
    <name evidence="4" type="ORF">ACLA_006440</name>
</gene>
<dbReference type="GeneID" id="4705670"/>
<feature type="compositionally biased region" description="Basic residues" evidence="3">
    <location>
        <begin position="253"/>
        <end position="272"/>
    </location>
</feature>
<dbReference type="OMA" id="KMMRAAQ"/>
<dbReference type="InterPro" id="IPR011257">
    <property type="entry name" value="DNA_glycosylase"/>
</dbReference>
<evidence type="ECO:0000256" key="2">
    <source>
        <dbReference type="ARBA" id="ARBA00023242"/>
    </source>
</evidence>
<feature type="compositionally biased region" description="Polar residues" evidence="3">
    <location>
        <begin position="341"/>
        <end position="360"/>
    </location>
</feature>
<dbReference type="PANTHER" id="PTHR15074">
    <property type="entry name" value="METHYL-CPG-BINDING PROTEIN"/>
    <property type="match status" value="1"/>
</dbReference>
<dbReference type="InterPro" id="IPR045138">
    <property type="entry name" value="MeCP2/MBD4"/>
</dbReference>
<feature type="region of interest" description="Disordered" evidence="3">
    <location>
        <begin position="399"/>
        <end position="470"/>
    </location>
</feature>
<dbReference type="EMBL" id="DS027051">
    <property type="protein sequence ID" value="EAW11887.1"/>
    <property type="molecule type" value="Genomic_DNA"/>
</dbReference>
<feature type="compositionally biased region" description="Basic and acidic residues" evidence="3">
    <location>
        <begin position="284"/>
        <end position="294"/>
    </location>
</feature>
<dbReference type="STRING" id="344612.A1CDG0"/>
<dbReference type="GO" id="GO:0006281">
    <property type="term" value="P:DNA repair"/>
    <property type="evidence" value="ECO:0007669"/>
    <property type="project" value="InterPro"/>
</dbReference>
<evidence type="ECO:0000256" key="1">
    <source>
        <dbReference type="ARBA" id="ARBA00004123"/>
    </source>
</evidence>
<proteinExistence type="predicted"/>
<dbReference type="Proteomes" id="UP000006701">
    <property type="component" value="Unassembled WGS sequence"/>
</dbReference>
<dbReference type="KEGG" id="act:ACLA_006440"/>
<protein>
    <submittedName>
        <fullName evidence="4">Pre-mRNA splicing factor, putative</fullName>
    </submittedName>
</protein>